<dbReference type="SUPFAM" id="SSF50729">
    <property type="entry name" value="PH domain-like"/>
    <property type="match status" value="1"/>
</dbReference>
<dbReference type="EMBL" id="CAIIXF020000003">
    <property type="protein sequence ID" value="CAH1779251.1"/>
    <property type="molecule type" value="Genomic_DNA"/>
</dbReference>
<comment type="caution">
    <text evidence="7">The sequence shown here is derived from an EMBL/GenBank/DDBJ whole genome shotgun (WGS) entry which is preliminary data.</text>
</comment>
<feature type="region of interest" description="Disordered" evidence="4">
    <location>
        <begin position="1811"/>
        <end position="1830"/>
    </location>
</feature>
<dbReference type="PROSITE" id="PS51746">
    <property type="entry name" value="PPM_2"/>
    <property type="match status" value="1"/>
</dbReference>
<reference evidence="7" key="1">
    <citation type="submission" date="2022-03" db="EMBL/GenBank/DDBJ databases">
        <authorList>
            <person name="Martin C."/>
        </authorList>
    </citation>
    <scope>NUCLEOTIDE SEQUENCE</scope>
</reference>
<feature type="compositionally biased region" description="Polar residues" evidence="4">
    <location>
        <begin position="1787"/>
        <end position="1806"/>
    </location>
</feature>
<evidence type="ECO:0000256" key="1">
    <source>
        <dbReference type="ARBA" id="ARBA00022614"/>
    </source>
</evidence>
<evidence type="ECO:0008006" key="9">
    <source>
        <dbReference type="Google" id="ProtNLM"/>
    </source>
</evidence>
<dbReference type="Pfam" id="PF00169">
    <property type="entry name" value="PH"/>
    <property type="match status" value="1"/>
</dbReference>
<dbReference type="SMART" id="SM00233">
    <property type="entry name" value="PH"/>
    <property type="match status" value="1"/>
</dbReference>
<dbReference type="Pfam" id="PF23598">
    <property type="entry name" value="LRR_14"/>
    <property type="match status" value="1"/>
</dbReference>
<evidence type="ECO:0000313" key="8">
    <source>
        <dbReference type="Proteomes" id="UP000749559"/>
    </source>
</evidence>
<dbReference type="Proteomes" id="UP000749559">
    <property type="component" value="Unassembled WGS sequence"/>
</dbReference>
<dbReference type="InterPro" id="IPR001932">
    <property type="entry name" value="PPM-type_phosphatase-like_dom"/>
</dbReference>
<protein>
    <recommendedName>
        <fullName evidence="9">PH domain-containing protein</fullName>
    </recommendedName>
</protein>
<dbReference type="InterPro" id="IPR050216">
    <property type="entry name" value="LRR_domain-containing"/>
</dbReference>
<keyword evidence="2" id="KW-0479">Metal-binding</keyword>
<dbReference type="SMART" id="SM00369">
    <property type="entry name" value="LRR_TYP"/>
    <property type="match status" value="11"/>
</dbReference>
<dbReference type="Pfam" id="PF00481">
    <property type="entry name" value="PP2C"/>
    <property type="match status" value="1"/>
</dbReference>
<dbReference type="CDD" id="cd00821">
    <property type="entry name" value="PH"/>
    <property type="match status" value="1"/>
</dbReference>
<dbReference type="InterPro" id="IPR055071">
    <property type="entry name" value="RA_PHLPP-like"/>
</dbReference>
<keyword evidence="3" id="KW-0677">Repeat</keyword>
<dbReference type="InterPro" id="IPR011993">
    <property type="entry name" value="PH-like_dom_sf"/>
</dbReference>
<sequence length="1993" mass="222492">MIVKQTGLTNMSKNSTAKSRVSAGSSKSRTSYGSAKSRISNSSAGSQYSGTMSSVGSSVPSNHSTVSSTRSGGNYTRDKNQAWWTGGGFLDPGTANSHIPPSYNNEVFDYVANDNEEEIWDLSDSLADLYASTVQVGQLSASQLIRFDRSDSDKRQWLESDPENGFVRIYAADSDFRKSQLVPCNISTTAHKISLRLGIPPNSLHVQFNGDIIKRVSPHQCPLVMQNEYLEGLGYTSLRRIQDEGASMELGYLIRFYTGKPFHDMTYARNQLSSFLFIRKGKVLPQWVRRFCVISGTRLLIYKDKSRDDSPTICQLAKGSVEEVSVKGQDLCLKVTTSIQGHQTVHLAFNDEAEFGKWLRKFKKATAKLPTTADLSNCHLESLPDTVFINEDLAMLNLRHNALRERPLEEDTYTIGYIDDLPKFTKLRSLNLADNDLKVFPSSICSLRTLVELNVASNKLCELPAEIGQLSNLQALHVHNNHLWQLPDEIMLLRKLFILVLAFNKFTSVPAVLAQMTDVRMSEIENIIMAGNLIETITEKILDKLKHVKKIDVRMNRLTLTSLETLRFGVLEHLTHLDIRDNEVEDLDLRSVKTLEYINCERNNMRCLQLSGISLKRIYASNNVLSEFSVKPKAEWLDYIDLSYNKLTTLPEWLGDCFFLQKLLASHNLISELPERIFIDARKLKSLRVNHNYIEELPENIDIHSIEDIHIQNNRITKLPADFLSKANKLRVFNATKNYIRNLPELNLNEDLNKVQELYLTGNQLSDNAFRVVCGYPRLKILHMAYNYINVISDMDVKKLEVLQELNISGNRLRDLPGSIAKLPKLTILRAHSNAIHALPDLSLTPALKVLDIASNQLYNISVQALMTSQINLLDMSNNRQLKVNKEEFKSLRNKKTVILIDTCSLNRTLPGLNKRLRGDMLTDRDLPWQVGFTETSGSRNRLCVTTVRKLKFRDSREALFAMFDGGHNNEVPELLSDQITSIMEREIEQSANGSDYMKYAMLSAHKSLKSSGQKLGASGLILHIGRNPGSDEYIMNVANTGDIEGILCKYGDPVTLTRLFKVTEDREECERICQADGIVTEDDKVNGTTVNSRLLGCAYLHPCVIPTPHQTSVTLNHLDEFLIIANKGLWKYVSYKEAIEEVYELTNPVGAAKKLLDLAQSYGSKENISVLVVKLDVNALCGNEKIADAGSYGSESYASRETLGSLISIDRSISSMFDAPSFSEARGMALEKELTDSMVIEQGNSASTFGSNSQENGFESTSTLVAESMDALPPYRERSMNALPLHHQNSEGTLVAGESMSTMGPDPNTEFYKAAVYIDGKQHQSPPTKPDTPSVPEIEVGDSVSIKPLPNRKFSKKNDGDLWEVILQNRLSRDVKDKEMRFSVGLTDLNSDSTESIQAIDISNFPDERVKFHDRNFSSISKERGLKLQVPKSKKSSSITPPPWDTRTANPVVANAAYYYVFNDNENKENTPLKDGSTDIFEKSRRTSDIDTDVMLDNGVDDTLVINPLYDWEEGPINVDPEQIGHNISHNNVHREHVEPLYEDVAGQQQSEVKTSKQNDEISPLQLHTQIGSENANVSALYAKVKKRKASPSLGKNEKSESIDYEIVPQTPPPVLQKRRSQSVDYETVEVINGVPMLDSSSSQSVIVTYDTVEPKSIRKLSNTDSQQSESSTSQSTQTERMSRASSSGSVMSEMSSVMGQYCVNMMDSDLSLAAQQGSSVSGVSVLPSKLAYQLYSQPSPPSRKSSISSNQAVESSEFTRKNSLQSRKSSMVSSSQVDVSKEFSRSNSKTSVHSRKSSITSTVPLAHTAESSEFPRNNSKTSLYSRKSSLSSVVPLAQAVESSELPRNNSNTSLGRHSRNSSKSSMQSDIPFNNNPPPLVRNSSITSDEFPPPLPAREYYGDTYNVDSLAPPYLNSDSDGESEYFTLQTCEVQVHMPDTPDDNTLIGREIEEPEGVESFNRTAIGKSMNYKTQREIINQPSEFQTVVLGYV</sequence>
<dbReference type="InterPro" id="IPR032675">
    <property type="entry name" value="LRR_dom_sf"/>
</dbReference>
<name>A0A8S4NCJ1_OWEFU</name>
<evidence type="ECO:0000313" key="7">
    <source>
        <dbReference type="EMBL" id="CAH1779251.1"/>
    </source>
</evidence>
<feature type="region of interest" description="Disordered" evidence="4">
    <location>
        <begin position="1843"/>
        <end position="1894"/>
    </location>
</feature>
<dbReference type="InterPro" id="IPR001849">
    <property type="entry name" value="PH_domain"/>
</dbReference>
<evidence type="ECO:0000256" key="2">
    <source>
        <dbReference type="ARBA" id="ARBA00022723"/>
    </source>
</evidence>
<dbReference type="Pfam" id="PF13855">
    <property type="entry name" value="LRR_8"/>
    <property type="match status" value="1"/>
</dbReference>
<dbReference type="OrthoDB" id="1394818at2759"/>
<dbReference type="GO" id="GO:0005737">
    <property type="term" value="C:cytoplasm"/>
    <property type="evidence" value="ECO:0007669"/>
    <property type="project" value="TreeGrafter"/>
</dbReference>
<dbReference type="InterPro" id="IPR036457">
    <property type="entry name" value="PPM-type-like_dom_sf"/>
</dbReference>
<dbReference type="Gene3D" id="3.80.10.10">
    <property type="entry name" value="Ribonuclease Inhibitor"/>
    <property type="match status" value="4"/>
</dbReference>
<feature type="compositionally biased region" description="Low complexity" evidence="4">
    <location>
        <begin position="1821"/>
        <end position="1830"/>
    </location>
</feature>
<dbReference type="InterPro" id="IPR055414">
    <property type="entry name" value="LRR_R13L4/SHOC2-like"/>
</dbReference>
<proteinExistence type="predicted"/>
<dbReference type="SMART" id="SM00364">
    <property type="entry name" value="LRR_BAC"/>
    <property type="match status" value="13"/>
</dbReference>
<gene>
    <name evidence="7" type="ORF">OFUS_LOCUS6079</name>
</gene>
<feature type="region of interest" description="Disordered" evidence="4">
    <location>
        <begin position="1427"/>
        <end position="1447"/>
    </location>
</feature>
<feature type="compositionally biased region" description="Low complexity" evidence="4">
    <location>
        <begin position="1664"/>
        <end position="1693"/>
    </location>
</feature>
<dbReference type="Gene3D" id="2.30.29.30">
    <property type="entry name" value="Pleckstrin-homology domain (PH domain)/Phosphotyrosine-binding domain (PTB)"/>
    <property type="match status" value="1"/>
</dbReference>
<dbReference type="InterPro" id="IPR001611">
    <property type="entry name" value="Leu-rich_rpt"/>
</dbReference>
<dbReference type="SUPFAM" id="SSF52058">
    <property type="entry name" value="L domain-like"/>
    <property type="match status" value="2"/>
</dbReference>
<keyword evidence="1" id="KW-0433">Leucine-rich repeat</keyword>
<dbReference type="PROSITE" id="PS51450">
    <property type="entry name" value="LRR"/>
    <property type="match status" value="2"/>
</dbReference>
<evidence type="ECO:0000256" key="4">
    <source>
        <dbReference type="SAM" id="MobiDB-lite"/>
    </source>
</evidence>
<evidence type="ECO:0000259" key="5">
    <source>
        <dbReference type="PROSITE" id="PS50003"/>
    </source>
</evidence>
<feature type="domain" description="PH" evidence="5">
    <location>
        <begin position="269"/>
        <end position="367"/>
    </location>
</feature>
<accession>A0A8S4NCJ1</accession>
<organism evidence="7 8">
    <name type="scientific">Owenia fusiformis</name>
    <name type="common">Polychaete worm</name>
    <dbReference type="NCBI Taxonomy" id="6347"/>
    <lineage>
        <taxon>Eukaryota</taxon>
        <taxon>Metazoa</taxon>
        <taxon>Spiralia</taxon>
        <taxon>Lophotrochozoa</taxon>
        <taxon>Annelida</taxon>
        <taxon>Polychaeta</taxon>
        <taxon>Sedentaria</taxon>
        <taxon>Canalipalpata</taxon>
        <taxon>Sabellida</taxon>
        <taxon>Oweniida</taxon>
        <taxon>Oweniidae</taxon>
        <taxon>Owenia</taxon>
    </lineage>
</organism>
<dbReference type="Gene3D" id="3.60.40.10">
    <property type="entry name" value="PPM-type phosphatase domain"/>
    <property type="match status" value="1"/>
</dbReference>
<dbReference type="GO" id="GO:0046872">
    <property type="term" value="F:metal ion binding"/>
    <property type="evidence" value="ECO:0007669"/>
    <property type="project" value="UniProtKB-KW"/>
</dbReference>
<feature type="region of interest" description="Disordered" evidence="4">
    <location>
        <begin position="1587"/>
        <end position="1622"/>
    </location>
</feature>
<feature type="domain" description="PPM-type phosphatase" evidence="6">
    <location>
        <begin position="942"/>
        <end position="1176"/>
    </location>
</feature>
<keyword evidence="8" id="KW-1185">Reference proteome</keyword>
<dbReference type="InterPro" id="IPR003591">
    <property type="entry name" value="Leu-rich_rpt_typical-subtyp"/>
</dbReference>
<dbReference type="Pfam" id="PF23010">
    <property type="entry name" value="RA_3"/>
    <property type="match status" value="1"/>
</dbReference>
<feature type="compositionally biased region" description="Low complexity" evidence="4">
    <location>
        <begin position="1765"/>
        <end position="1780"/>
    </location>
</feature>
<feature type="region of interest" description="Disordered" evidence="4">
    <location>
        <begin position="1737"/>
        <end position="1806"/>
    </location>
</feature>
<feature type="compositionally biased region" description="Polar residues" evidence="4">
    <location>
        <begin position="1811"/>
        <end position="1820"/>
    </location>
</feature>
<dbReference type="SMART" id="SM00332">
    <property type="entry name" value="PP2Cc"/>
    <property type="match status" value="1"/>
</dbReference>
<feature type="compositionally biased region" description="Polar residues" evidence="4">
    <location>
        <begin position="1"/>
        <end position="45"/>
    </location>
</feature>
<feature type="compositionally biased region" description="Low complexity" evidence="4">
    <location>
        <begin position="46"/>
        <end position="69"/>
    </location>
</feature>
<feature type="compositionally biased region" description="Polar residues" evidence="4">
    <location>
        <begin position="1847"/>
        <end position="1875"/>
    </location>
</feature>
<evidence type="ECO:0000259" key="6">
    <source>
        <dbReference type="PROSITE" id="PS51746"/>
    </source>
</evidence>
<dbReference type="CDD" id="cd00143">
    <property type="entry name" value="PP2Cc"/>
    <property type="match status" value="1"/>
</dbReference>
<dbReference type="SUPFAM" id="SSF81606">
    <property type="entry name" value="PP2C-like"/>
    <property type="match status" value="1"/>
</dbReference>
<evidence type="ECO:0000256" key="3">
    <source>
        <dbReference type="ARBA" id="ARBA00022737"/>
    </source>
</evidence>
<dbReference type="PANTHER" id="PTHR48051">
    <property type="match status" value="1"/>
</dbReference>
<dbReference type="PROSITE" id="PS50003">
    <property type="entry name" value="PH_DOMAIN"/>
    <property type="match status" value="1"/>
</dbReference>
<feature type="region of interest" description="Disordered" evidence="4">
    <location>
        <begin position="1"/>
        <end position="77"/>
    </location>
</feature>
<dbReference type="PANTHER" id="PTHR48051:SF39">
    <property type="entry name" value="P53-INDUCED DEATH DOMAIN PROTEIN 1"/>
    <property type="match status" value="1"/>
</dbReference>
<feature type="region of interest" description="Disordered" evidence="4">
    <location>
        <begin position="1659"/>
        <end position="1693"/>
    </location>
</feature>
<dbReference type="CDD" id="cd17213">
    <property type="entry name" value="RA_PHLPP"/>
    <property type="match status" value="1"/>
</dbReference>